<name>A0A2M4DMY1_ANODA</name>
<organism evidence="1">
    <name type="scientific">Anopheles darlingi</name>
    <name type="common">Mosquito</name>
    <dbReference type="NCBI Taxonomy" id="43151"/>
    <lineage>
        <taxon>Eukaryota</taxon>
        <taxon>Metazoa</taxon>
        <taxon>Ecdysozoa</taxon>
        <taxon>Arthropoda</taxon>
        <taxon>Hexapoda</taxon>
        <taxon>Insecta</taxon>
        <taxon>Pterygota</taxon>
        <taxon>Neoptera</taxon>
        <taxon>Endopterygota</taxon>
        <taxon>Diptera</taxon>
        <taxon>Nematocera</taxon>
        <taxon>Culicoidea</taxon>
        <taxon>Culicidae</taxon>
        <taxon>Anophelinae</taxon>
        <taxon>Anopheles</taxon>
    </lineage>
</organism>
<protein>
    <submittedName>
        <fullName evidence="1">Putative secreted protein</fullName>
    </submittedName>
</protein>
<sequence length="78" mass="9072">MIWPPMIGAYTLSSIVHVHVVRSVTNTEREYVKNIIQTHSVHFKNHSARSCYYKCLSRSVPVLCFATHRLRCKVRASR</sequence>
<accession>A0A2M4DMY1</accession>
<dbReference type="EMBL" id="GGFL01014735">
    <property type="protein sequence ID" value="MBW78913.1"/>
    <property type="molecule type" value="Transcribed_RNA"/>
</dbReference>
<dbReference type="AlphaFoldDB" id="A0A2M4DMY1"/>
<proteinExistence type="predicted"/>
<evidence type="ECO:0000313" key="1">
    <source>
        <dbReference type="EMBL" id="MBW78913.1"/>
    </source>
</evidence>
<reference evidence="1" key="1">
    <citation type="submission" date="2018-01" db="EMBL/GenBank/DDBJ databases">
        <title>An insight into the sialome of Amazonian anophelines.</title>
        <authorList>
            <person name="Ribeiro J.M."/>
            <person name="Scarpassa V."/>
            <person name="Calvo E."/>
        </authorList>
    </citation>
    <scope>NUCLEOTIDE SEQUENCE</scope>
</reference>